<dbReference type="InterPro" id="IPR007815">
    <property type="entry name" value="Emycin_Estase"/>
</dbReference>
<evidence type="ECO:0008006" key="3">
    <source>
        <dbReference type="Google" id="ProtNLM"/>
    </source>
</evidence>
<dbReference type="Proteomes" id="UP000726737">
    <property type="component" value="Unassembled WGS sequence"/>
</dbReference>
<dbReference type="GO" id="GO:0046677">
    <property type="term" value="P:response to antibiotic"/>
    <property type="evidence" value="ECO:0007669"/>
    <property type="project" value="InterPro"/>
</dbReference>
<gene>
    <name evidence="1" type="ORF">BG011_006621</name>
</gene>
<reference evidence="1" key="1">
    <citation type="journal article" date="2020" name="Fungal Divers.">
        <title>Resolving the Mortierellaceae phylogeny through synthesis of multi-gene phylogenetics and phylogenomics.</title>
        <authorList>
            <person name="Vandepol N."/>
            <person name="Liber J."/>
            <person name="Desiro A."/>
            <person name="Na H."/>
            <person name="Kennedy M."/>
            <person name="Barry K."/>
            <person name="Grigoriev I.V."/>
            <person name="Miller A.N."/>
            <person name="O'Donnell K."/>
            <person name="Stajich J.E."/>
            <person name="Bonito G."/>
        </authorList>
    </citation>
    <scope>NUCLEOTIDE SEQUENCE</scope>
    <source>
        <strain evidence="1">KOD948</strain>
    </source>
</reference>
<dbReference type="InterPro" id="IPR014622">
    <property type="entry name" value="UCP036794_erythomycin"/>
</dbReference>
<dbReference type="PIRSF" id="PIRSF036794">
    <property type="entry name" value="UCP_erythr_ester"/>
    <property type="match status" value="1"/>
</dbReference>
<proteinExistence type="predicted"/>
<comment type="caution">
    <text evidence="1">The sequence shown here is derived from an EMBL/GenBank/DDBJ whole genome shotgun (WGS) entry which is preliminary data.</text>
</comment>
<dbReference type="EMBL" id="JAAAJA010000486">
    <property type="protein sequence ID" value="KAG0252992.1"/>
    <property type="molecule type" value="Genomic_DNA"/>
</dbReference>
<sequence length="320" mass="36121">MSTPKELVIAAAEEFDNIDDPSFAAKFDRFACARVVLIGDASHGTSEFYNARAVITKRLVQEHGFNIIATEADWPDAQSVDQYARQRSKAKNASESLGAFQRFPKWMWRNEEVKVFIDWLYDHNAERPDAEKIGFYGLDLYSLGASIRAVTDYLDRVDPGAAKDARLRYGCLQPWVEDPAQYGLVALKLGHAPCEASVVKVLRDLLLKRLEYVQQADDSFMDAEMNAQIVRDAEEYYRAMYLGSAMSWNLRDTHMFETLCRLLQMGKNSKAVVWAHNSHVGDARFTGMGMKQREINLGQLCRQRFGLDAAIIGCGTHTGT</sequence>
<dbReference type="AlphaFoldDB" id="A0A9P6PVK8"/>
<evidence type="ECO:0000313" key="1">
    <source>
        <dbReference type="EMBL" id="KAG0252992.1"/>
    </source>
</evidence>
<dbReference type="OrthoDB" id="413649at2759"/>
<feature type="non-terminal residue" evidence="1">
    <location>
        <position position="320"/>
    </location>
</feature>
<dbReference type="PANTHER" id="PTHR31299:SF0">
    <property type="entry name" value="ESTERASE, PUTATIVE (AFU_ORTHOLOGUE AFUA_1G05850)-RELATED"/>
    <property type="match status" value="1"/>
</dbReference>
<evidence type="ECO:0000313" key="2">
    <source>
        <dbReference type="Proteomes" id="UP000726737"/>
    </source>
</evidence>
<name>A0A9P6PVK8_9FUNG</name>
<dbReference type="Gene3D" id="3.30.1870.10">
    <property type="entry name" value="EreA-like, domain 2"/>
    <property type="match status" value="1"/>
</dbReference>
<dbReference type="InterPro" id="IPR052036">
    <property type="entry name" value="Hydrolase/PRTase-associated"/>
</dbReference>
<dbReference type="SUPFAM" id="SSF159501">
    <property type="entry name" value="EreA/ChaN-like"/>
    <property type="match status" value="1"/>
</dbReference>
<dbReference type="Pfam" id="PF05139">
    <property type="entry name" value="Erythro_esteras"/>
    <property type="match status" value="1"/>
</dbReference>
<dbReference type="Gene3D" id="3.40.1660.10">
    <property type="entry name" value="EreA-like (biosynthetic domain)"/>
    <property type="match status" value="1"/>
</dbReference>
<protein>
    <recommendedName>
        <fullName evidence="3">Erythromycin esterase</fullName>
    </recommendedName>
</protein>
<dbReference type="Gene3D" id="1.20.1440.30">
    <property type="entry name" value="Biosynthetic Protein domain"/>
    <property type="match status" value="1"/>
</dbReference>
<accession>A0A9P6PVK8</accession>
<dbReference type="CDD" id="cd14728">
    <property type="entry name" value="Ere-like"/>
    <property type="match status" value="1"/>
</dbReference>
<organism evidence="1 2">
    <name type="scientific">Mortierella polycephala</name>
    <dbReference type="NCBI Taxonomy" id="41804"/>
    <lineage>
        <taxon>Eukaryota</taxon>
        <taxon>Fungi</taxon>
        <taxon>Fungi incertae sedis</taxon>
        <taxon>Mucoromycota</taxon>
        <taxon>Mortierellomycotina</taxon>
        <taxon>Mortierellomycetes</taxon>
        <taxon>Mortierellales</taxon>
        <taxon>Mortierellaceae</taxon>
        <taxon>Mortierella</taxon>
    </lineage>
</organism>
<keyword evidence="2" id="KW-1185">Reference proteome</keyword>
<dbReference type="PANTHER" id="PTHR31299">
    <property type="entry name" value="ESTERASE, PUTATIVE (AFU_ORTHOLOGUE AFUA_1G05850)-RELATED"/>
    <property type="match status" value="1"/>
</dbReference>